<evidence type="ECO:0000256" key="3">
    <source>
        <dbReference type="ARBA" id="ARBA00022833"/>
    </source>
</evidence>
<dbReference type="STRING" id="69771.A0A1V6NZR5"/>
<dbReference type="OMA" id="KCSSRCA"/>
<dbReference type="SMART" id="SM00829">
    <property type="entry name" value="PKS_ER"/>
    <property type="match status" value="1"/>
</dbReference>
<dbReference type="PANTHER" id="PTHR42813:SF6">
    <property type="entry name" value="ALCOHOL DEHYDROGENASE (EUROFUNG)"/>
    <property type="match status" value="1"/>
</dbReference>
<protein>
    <recommendedName>
        <fullName evidence="6">Enoyl reductase (ER) domain-containing protein</fullName>
    </recommendedName>
</protein>
<evidence type="ECO:0000259" key="6">
    <source>
        <dbReference type="SMART" id="SM00829"/>
    </source>
</evidence>
<gene>
    <name evidence="7" type="ORF">PENDEC_c025G01268</name>
</gene>
<keyword evidence="4" id="KW-0560">Oxidoreductase</keyword>
<keyword evidence="8" id="KW-1185">Reference proteome</keyword>
<dbReference type="SUPFAM" id="SSF51735">
    <property type="entry name" value="NAD(P)-binding Rossmann-fold domains"/>
    <property type="match status" value="1"/>
</dbReference>
<comment type="caution">
    <text evidence="7">The sequence shown here is derived from an EMBL/GenBank/DDBJ whole genome shotgun (WGS) entry which is preliminary data.</text>
</comment>
<proteinExistence type="inferred from homology"/>
<dbReference type="InterPro" id="IPR013149">
    <property type="entry name" value="ADH-like_C"/>
</dbReference>
<dbReference type="AlphaFoldDB" id="A0A1V6NZR5"/>
<keyword evidence="3 5" id="KW-0862">Zinc</keyword>
<dbReference type="GO" id="GO:0016491">
    <property type="term" value="F:oxidoreductase activity"/>
    <property type="evidence" value="ECO:0007669"/>
    <property type="project" value="UniProtKB-KW"/>
</dbReference>
<organism evidence="7 8">
    <name type="scientific">Penicillium decumbens</name>
    <dbReference type="NCBI Taxonomy" id="69771"/>
    <lineage>
        <taxon>Eukaryota</taxon>
        <taxon>Fungi</taxon>
        <taxon>Dikarya</taxon>
        <taxon>Ascomycota</taxon>
        <taxon>Pezizomycotina</taxon>
        <taxon>Eurotiomycetes</taxon>
        <taxon>Eurotiomycetidae</taxon>
        <taxon>Eurotiales</taxon>
        <taxon>Aspergillaceae</taxon>
        <taxon>Penicillium</taxon>
    </lineage>
</organism>
<dbReference type="InterPro" id="IPR002328">
    <property type="entry name" value="ADH_Zn_CS"/>
</dbReference>
<dbReference type="Gene3D" id="3.40.50.720">
    <property type="entry name" value="NAD(P)-binding Rossmann-like Domain"/>
    <property type="match status" value="1"/>
</dbReference>
<evidence type="ECO:0000256" key="1">
    <source>
        <dbReference type="ARBA" id="ARBA00001947"/>
    </source>
</evidence>
<evidence type="ECO:0000256" key="2">
    <source>
        <dbReference type="ARBA" id="ARBA00022723"/>
    </source>
</evidence>
<dbReference type="EMBL" id="MDYL01000025">
    <property type="protein sequence ID" value="OQD70205.1"/>
    <property type="molecule type" value="Genomic_DNA"/>
</dbReference>
<evidence type="ECO:0000256" key="4">
    <source>
        <dbReference type="ARBA" id="ARBA00023002"/>
    </source>
</evidence>
<dbReference type="PANTHER" id="PTHR42813">
    <property type="entry name" value="ZINC-TYPE ALCOHOL DEHYDROGENASE-LIKE"/>
    <property type="match status" value="1"/>
</dbReference>
<comment type="similarity">
    <text evidence="5">Belongs to the zinc-containing alcohol dehydrogenase family.</text>
</comment>
<dbReference type="OrthoDB" id="442947at2759"/>
<dbReference type="Gene3D" id="3.90.180.10">
    <property type="entry name" value="Medium-chain alcohol dehydrogenases, catalytic domain"/>
    <property type="match status" value="1"/>
</dbReference>
<dbReference type="InterPro" id="IPR020843">
    <property type="entry name" value="ER"/>
</dbReference>
<evidence type="ECO:0000313" key="7">
    <source>
        <dbReference type="EMBL" id="OQD70205.1"/>
    </source>
</evidence>
<keyword evidence="2 5" id="KW-0479">Metal-binding</keyword>
<comment type="cofactor">
    <cofactor evidence="1 5">
        <name>Zn(2+)</name>
        <dbReference type="ChEBI" id="CHEBI:29105"/>
    </cofactor>
</comment>
<evidence type="ECO:0000313" key="8">
    <source>
        <dbReference type="Proteomes" id="UP000191522"/>
    </source>
</evidence>
<dbReference type="InterPro" id="IPR011032">
    <property type="entry name" value="GroES-like_sf"/>
</dbReference>
<dbReference type="Pfam" id="PF08240">
    <property type="entry name" value="ADH_N"/>
    <property type="match status" value="1"/>
</dbReference>
<name>A0A1V6NZR5_PENDC</name>
<dbReference type="PROSITE" id="PS00059">
    <property type="entry name" value="ADH_ZINC"/>
    <property type="match status" value="1"/>
</dbReference>
<evidence type="ECO:0000256" key="5">
    <source>
        <dbReference type="RuleBase" id="RU361277"/>
    </source>
</evidence>
<accession>A0A1V6NZR5</accession>
<reference evidence="8" key="1">
    <citation type="journal article" date="2017" name="Nat. Microbiol.">
        <title>Global analysis of biosynthetic gene clusters reveals vast potential of secondary metabolite production in Penicillium species.</title>
        <authorList>
            <person name="Nielsen J.C."/>
            <person name="Grijseels S."/>
            <person name="Prigent S."/>
            <person name="Ji B."/>
            <person name="Dainat J."/>
            <person name="Nielsen K.F."/>
            <person name="Frisvad J.C."/>
            <person name="Workman M."/>
            <person name="Nielsen J."/>
        </authorList>
    </citation>
    <scope>NUCLEOTIDE SEQUENCE [LARGE SCALE GENOMIC DNA]</scope>
    <source>
        <strain evidence="8">IBT 11843</strain>
    </source>
</reference>
<dbReference type="CDD" id="cd08284">
    <property type="entry name" value="FDH_like_2"/>
    <property type="match status" value="1"/>
</dbReference>
<feature type="domain" description="Enoyl reductase (ER)" evidence="6">
    <location>
        <begin position="8"/>
        <end position="346"/>
    </location>
</feature>
<dbReference type="GO" id="GO:0008270">
    <property type="term" value="F:zinc ion binding"/>
    <property type="evidence" value="ECO:0007669"/>
    <property type="project" value="InterPro"/>
</dbReference>
<sequence length="350" mass="38394">MQAVIFKGPLEVALEERPRPQIQDPTDVVLKVRYTALCGSELHVFRGHQPSPTGFIMGHEFTGEVVETGTDVKAFKKGDRVVSPFTVSCGSCFYCAGGFTSRCARGKLYGTAVLDGGQAEYVRIPLADSTLCHAPATIDEKKLVLMADIFPTGYFAAKNGFKSLEQQAIQNSTVLLFGCGPVGICALVSALEFKPKHLLAIDSVPSRLQLAQSLGAEPWNFQENEQGLRDRVKELTDGRGADVVIEVVGHSSALRMGFEMLRPWGMMSSVGVHNGEIPWTGNEAYGKNLRLQMGRCPVRSIFEEAMDLLAKKQDVLNFMSHDIRPLSQAVEAYDDFNQMKSQKVIFEAGK</sequence>
<dbReference type="InterPro" id="IPR013154">
    <property type="entry name" value="ADH-like_N"/>
</dbReference>
<dbReference type="Pfam" id="PF00107">
    <property type="entry name" value="ADH_zinc_N"/>
    <property type="match status" value="1"/>
</dbReference>
<dbReference type="Proteomes" id="UP000191522">
    <property type="component" value="Unassembled WGS sequence"/>
</dbReference>
<dbReference type="InterPro" id="IPR036291">
    <property type="entry name" value="NAD(P)-bd_dom_sf"/>
</dbReference>
<dbReference type="SUPFAM" id="SSF50129">
    <property type="entry name" value="GroES-like"/>
    <property type="match status" value="1"/>
</dbReference>